<organism evidence="2 3">
    <name type="scientific">Pyrenophora teres f. teres</name>
    <dbReference type="NCBI Taxonomy" id="97479"/>
    <lineage>
        <taxon>Eukaryota</taxon>
        <taxon>Fungi</taxon>
        <taxon>Dikarya</taxon>
        <taxon>Ascomycota</taxon>
        <taxon>Pezizomycotina</taxon>
        <taxon>Dothideomycetes</taxon>
        <taxon>Pleosporomycetidae</taxon>
        <taxon>Pleosporales</taxon>
        <taxon>Pleosporineae</taxon>
        <taxon>Pleosporaceae</taxon>
        <taxon>Pyrenophora</taxon>
    </lineage>
</organism>
<feature type="compositionally biased region" description="Low complexity" evidence="1">
    <location>
        <begin position="331"/>
        <end position="344"/>
    </location>
</feature>
<gene>
    <name evidence="2" type="ORF">PTTW11_11005</name>
</gene>
<feature type="region of interest" description="Disordered" evidence="1">
    <location>
        <begin position="319"/>
        <end position="344"/>
    </location>
</feature>
<evidence type="ECO:0000256" key="1">
    <source>
        <dbReference type="SAM" id="MobiDB-lite"/>
    </source>
</evidence>
<name>A0A6S6WG50_9PLEO</name>
<feature type="region of interest" description="Disordered" evidence="1">
    <location>
        <begin position="1"/>
        <end position="59"/>
    </location>
</feature>
<sequence>MGKSSAAETPGAHSTVEKKRRRLHPIRRIAKFLLGGSKQKKKRDTTTDGNQEPEGKTCHGASRWQNVLPFLEPLIALDPKLSFIEDRILKRPTQSANEKARQQQRQQPKPEPPRTLRDLQQRVQDENVFCNCDECAPKYYKISTTNSHGTIRDVPSTSQRALSSTTTTQKQSFLTPSQLRNSAAAAIGPQLELRFHGTYEAMSLVRHHIAWLDATYIHPSATPTPAVKQLGALLTTWHPHLSSANLRHTLSTRQLATLFSHLNTVFFNGCIPPHNATLTAGFGYLCDTATDCFGKSSFNPLLGTQILLHPCLWRGQHTSTHGHGTTDAEKSSSSSSSRYTKNTTTRSITSRIATLLHEMSHAYLKAYACATCPTHASSIGPLGHGRAWQCLAAKLEHVAAVILGQPVVDLGRAPALLRDVACGAALPSLHDLGVWGMLGDARRELGREDSGVGGVERPRRGGSAGGVVVARAGCGGWRILRLRAARG</sequence>
<dbReference type="Proteomes" id="UP000472372">
    <property type="component" value="Chromosome 12"/>
</dbReference>
<accession>A0A6S6WG50</accession>
<reference evidence="2" key="1">
    <citation type="submission" date="2021-02" db="EMBL/GenBank/DDBJ databases">
        <authorList>
            <person name="Syme A R."/>
            <person name="Syme A R."/>
            <person name="Moolhuijzen P."/>
        </authorList>
    </citation>
    <scope>NUCLEOTIDE SEQUENCE</scope>
    <source>
        <strain evidence="2">W1-1</strain>
    </source>
</reference>
<proteinExistence type="predicted"/>
<feature type="compositionally biased region" description="Basic residues" evidence="1">
    <location>
        <begin position="18"/>
        <end position="30"/>
    </location>
</feature>
<protein>
    <submittedName>
        <fullName evidence="2">Uncharacterized protein</fullName>
    </submittedName>
</protein>
<evidence type="ECO:0000313" key="3">
    <source>
        <dbReference type="Proteomes" id="UP000472372"/>
    </source>
</evidence>
<feature type="region of interest" description="Disordered" evidence="1">
    <location>
        <begin position="151"/>
        <end position="170"/>
    </location>
</feature>
<evidence type="ECO:0000313" key="2">
    <source>
        <dbReference type="EMBL" id="CAE7218183.1"/>
    </source>
</evidence>
<dbReference type="EMBL" id="HG992988">
    <property type="protein sequence ID" value="CAE7218183.1"/>
    <property type="molecule type" value="Genomic_DNA"/>
</dbReference>
<feature type="region of interest" description="Disordered" evidence="1">
    <location>
        <begin position="92"/>
        <end position="115"/>
    </location>
</feature>
<dbReference type="AlphaFoldDB" id="A0A6S6WG50"/>